<dbReference type="GO" id="GO:0000922">
    <property type="term" value="C:spindle pole"/>
    <property type="evidence" value="ECO:0007669"/>
    <property type="project" value="InterPro"/>
</dbReference>
<dbReference type="Proteomes" id="UP000078046">
    <property type="component" value="Unassembled WGS sequence"/>
</dbReference>
<dbReference type="EMBL" id="LWCA01000859">
    <property type="protein sequence ID" value="OAF66681.1"/>
    <property type="molecule type" value="Genomic_DNA"/>
</dbReference>
<dbReference type="InterPro" id="IPR026708">
    <property type="entry name" value="CSPP1"/>
</dbReference>
<evidence type="ECO:0000313" key="4">
    <source>
        <dbReference type="Proteomes" id="UP000078046"/>
    </source>
</evidence>
<sequence length="726" mass="85316">MTSTLPNQNSSFDKLDEEFKNSKLKLNVYGGKSVHFENLKKNEKSFNNSFYNDFNKLNGSIKLPHRFTDTYNDESVYGSSLPIGQNELRRSAELRRKEAYRHELEGQIFQNKQNRLNDKMQRLGIETPHRFKTNSIPQRLSLKTNWPRKLTPLKKSLEVSETDAVYDTLGRQDLLIKNSAVSFLSPQNDIKKNFQPNNDFLNSNIFQDKLKETKKKEEINYQNELKMQIQEKKLMKQKKKRDEDEYERKMLNEINELDWFGREGGGAPLKDKLGNNMANLRNISKNIDTTPKFQDNRPYVPINNFANKSLVDLNERRKSVYKDELSAQIEEKRQKKILEKKQQELEDFLLESKIQRDIEKMEKYKTIEDGMEIKRRNDQFNKSNVNLFENSPILPEKSVKTKNSLDSLPLIGISTLSDPRQKPPVLPSVETTQKFDYNQEFRSNSPPIPTLRNKQRSRVSHRPANTPIPLNNDPTLIGNVQSRPHSKNSKHSNYSDSQIFHQLSRLKEEINKEKQKLEKHLYNTTISPEVIDKRTIQPLRHRHLIDNKFIPKPLLRNYDKFKVKRNNEYMDSLETNQRLILDQQEKILNNIRKRNYDTNNSYNNYLKNYDEISSINSNTSKTFSAKSQFSPKSKLVSTSHFIDIENELENVDKPQILPQLSNVILSTKNLNPKHYQPSNSSFDPVEMSKKNDERLMKLEQIEKETSNDDNNLQAFIDIDDNKYIYS</sequence>
<proteinExistence type="predicted"/>
<dbReference type="GO" id="GO:0005874">
    <property type="term" value="C:microtubule"/>
    <property type="evidence" value="ECO:0007669"/>
    <property type="project" value="InterPro"/>
</dbReference>
<feature type="coiled-coil region" evidence="1">
    <location>
        <begin position="229"/>
        <end position="256"/>
    </location>
</feature>
<gene>
    <name evidence="3" type="ORF">A3Q56_05604</name>
</gene>
<evidence type="ECO:0008006" key="5">
    <source>
        <dbReference type="Google" id="ProtNLM"/>
    </source>
</evidence>
<evidence type="ECO:0000256" key="2">
    <source>
        <dbReference type="SAM" id="MobiDB-lite"/>
    </source>
</evidence>
<keyword evidence="1" id="KW-0175">Coiled coil</keyword>
<reference evidence="3 4" key="1">
    <citation type="submission" date="2016-04" db="EMBL/GenBank/DDBJ databases">
        <title>The genome of Intoshia linei affirms orthonectids as highly simplified spiralians.</title>
        <authorList>
            <person name="Mikhailov K.V."/>
            <person name="Slusarev G.S."/>
            <person name="Nikitin M.A."/>
            <person name="Logacheva M.D."/>
            <person name="Penin A."/>
            <person name="Aleoshin V."/>
            <person name="Panchin Y.V."/>
        </authorList>
    </citation>
    <scope>NUCLEOTIDE SEQUENCE [LARGE SCALE GENOMIC DNA]</scope>
    <source>
        <strain evidence="3">Intl2013</strain>
        <tissue evidence="3">Whole animal</tissue>
    </source>
</reference>
<protein>
    <recommendedName>
        <fullName evidence="5">Centrosome and spindle pole-associated protein 1</fullName>
    </recommendedName>
</protein>
<name>A0A177AZ66_9BILA</name>
<dbReference type="PANTHER" id="PTHR21616">
    <property type="entry name" value="CENTROSOME SPINDLE POLE ASSOCIATED PROTEIN"/>
    <property type="match status" value="1"/>
</dbReference>
<evidence type="ECO:0000313" key="3">
    <source>
        <dbReference type="EMBL" id="OAF66681.1"/>
    </source>
</evidence>
<accession>A0A177AZ66</accession>
<keyword evidence="4" id="KW-1185">Reference proteome</keyword>
<organism evidence="3 4">
    <name type="scientific">Intoshia linei</name>
    <dbReference type="NCBI Taxonomy" id="1819745"/>
    <lineage>
        <taxon>Eukaryota</taxon>
        <taxon>Metazoa</taxon>
        <taxon>Spiralia</taxon>
        <taxon>Lophotrochozoa</taxon>
        <taxon>Mesozoa</taxon>
        <taxon>Orthonectida</taxon>
        <taxon>Rhopaluridae</taxon>
        <taxon>Intoshia</taxon>
    </lineage>
</organism>
<feature type="region of interest" description="Disordered" evidence="2">
    <location>
        <begin position="439"/>
        <end position="474"/>
    </location>
</feature>
<comment type="caution">
    <text evidence="3">The sequence shown here is derived from an EMBL/GenBank/DDBJ whole genome shotgun (WGS) entry which is preliminary data.</text>
</comment>
<dbReference type="GO" id="GO:0032467">
    <property type="term" value="P:positive regulation of cytokinesis"/>
    <property type="evidence" value="ECO:0007669"/>
    <property type="project" value="InterPro"/>
</dbReference>
<dbReference type="GO" id="GO:0005813">
    <property type="term" value="C:centrosome"/>
    <property type="evidence" value="ECO:0007669"/>
    <property type="project" value="InterPro"/>
</dbReference>
<dbReference type="PANTHER" id="PTHR21616:SF2">
    <property type="entry name" value="CENTROSOME AND SPINDLE POLE-ASSOCIATED PROTEIN 1"/>
    <property type="match status" value="1"/>
</dbReference>
<dbReference type="AlphaFoldDB" id="A0A177AZ66"/>
<evidence type="ECO:0000256" key="1">
    <source>
        <dbReference type="SAM" id="Coils"/>
    </source>
</evidence>